<gene>
    <name evidence="1" type="ORF">Tci_917092</name>
</gene>
<accession>A0A699WDY7</accession>
<feature type="non-terminal residue" evidence="1">
    <location>
        <position position="95"/>
    </location>
</feature>
<name>A0A699WDY7_TANCI</name>
<feature type="non-terminal residue" evidence="1">
    <location>
        <position position="1"/>
    </location>
</feature>
<evidence type="ECO:0000313" key="1">
    <source>
        <dbReference type="EMBL" id="GFD45123.1"/>
    </source>
</evidence>
<organism evidence="1">
    <name type="scientific">Tanacetum cinerariifolium</name>
    <name type="common">Dalmatian daisy</name>
    <name type="synonym">Chrysanthemum cinerariifolium</name>
    <dbReference type="NCBI Taxonomy" id="118510"/>
    <lineage>
        <taxon>Eukaryota</taxon>
        <taxon>Viridiplantae</taxon>
        <taxon>Streptophyta</taxon>
        <taxon>Embryophyta</taxon>
        <taxon>Tracheophyta</taxon>
        <taxon>Spermatophyta</taxon>
        <taxon>Magnoliopsida</taxon>
        <taxon>eudicotyledons</taxon>
        <taxon>Gunneridae</taxon>
        <taxon>Pentapetalae</taxon>
        <taxon>asterids</taxon>
        <taxon>campanulids</taxon>
        <taxon>Asterales</taxon>
        <taxon>Asteraceae</taxon>
        <taxon>Asteroideae</taxon>
        <taxon>Anthemideae</taxon>
        <taxon>Anthemidinae</taxon>
        <taxon>Tanacetum</taxon>
    </lineage>
</organism>
<sequence>RGHGDQPGLDRQAAAGERTIAFAPVVTVVAQVQQVIEDVNAGGAEAEAEEGKHSVPHQVELGETMRGEQGHEDQGVLQPLVQAHRPAPVAQAGRV</sequence>
<reference evidence="1" key="1">
    <citation type="journal article" date="2019" name="Sci. Rep.">
        <title>Draft genome of Tanacetum cinerariifolium, the natural source of mosquito coil.</title>
        <authorList>
            <person name="Yamashiro T."/>
            <person name="Shiraishi A."/>
            <person name="Satake H."/>
            <person name="Nakayama K."/>
        </authorList>
    </citation>
    <scope>NUCLEOTIDE SEQUENCE</scope>
</reference>
<dbReference type="AlphaFoldDB" id="A0A699WDY7"/>
<protein>
    <submittedName>
        <fullName evidence="1">Uncharacterized protein</fullName>
    </submittedName>
</protein>
<proteinExistence type="predicted"/>
<comment type="caution">
    <text evidence="1">The sequence shown here is derived from an EMBL/GenBank/DDBJ whole genome shotgun (WGS) entry which is preliminary data.</text>
</comment>
<dbReference type="EMBL" id="BKCJ011640488">
    <property type="protein sequence ID" value="GFD45123.1"/>
    <property type="molecule type" value="Genomic_DNA"/>
</dbReference>